<protein>
    <submittedName>
        <fullName evidence="2">Ergothioneine biosynthesis protein EgtB</fullName>
    </submittedName>
</protein>
<dbReference type="Proteomes" id="UP000285575">
    <property type="component" value="Unassembled WGS sequence"/>
</dbReference>
<dbReference type="EMBL" id="SACR01000002">
    <property type="protein sequence ID" value="RVU47636.1"/>
    <property type="molecule type" value="Genomic_DNA"/>
</dbReference>
<sequence>MPHAARWHLPLPDAGRTRAQLAQQLRATLALLKEAGDSDDALYVFRLALLHEDMHHEAGLYMARSLGVAVDDARWLPQPLTEPAAPLSLPGGPWQLGSPDGAGFVFDNERPAHAVALQPCTIDRQAVRWAEFLPFVEAGGYTQPGFWTKAGARWLGAQGAPAAPRYLRQSAEGWLQWHQGRWLPLNLHEAACHLSLHEAEAWCRWAGRRLPTEAEWECAACSAPQAFRWGDVWEWTASPFQPFEGFQPHLYRDYSAPWFDGRPVLRGASHCTQPRMRHPRYRNFFAAARTDVPAGFRSCALSAASR</sequence>
<dbReference type="SUPFAM" id="SSF56436">
    <property type="entry name" value="C-type lectin-like"/>
    <property type="match status" value="1"/>
</dbReference>
<keyword evidence="3" id="KW-1185">Reference proteome</keyword>
<organism evidence="2 3">
    <name type="scientific">Rubrivivax rivuli</name>
    <dbReference type="NCBI Taxonomy" id="1862385"/>
    <lineage>
        <taxon>Bacteria</taxon>
        <taxon>Pseudomonadati</taxon>
        <taxon>Pseudomonadota</taxon>
        <taxon>Betaproteobacteria</taxon>
        <taxon>Burkholderiales</taxon>
        <taxon>Sphaerotilaceae</taxon>
        <taxon>Rubrivivax</taxon>
    </lineage>
</organism>
<dbReference type="AlphaFoldDB" id="A0A437RLF1"/>
<dbReference type="Pfam" id="PF03781">
    <property type="entry name" value="FGE-sulfatase"/>
    <property type="match status" value="1"/>
</dbReference>
<feature type="domain" description="Sulfatase-modifying factor enzyme-like" evidence="1">
    <location>
        <begin position="87"/>
        <end position="231"/>
    </location>
</feature>
<dbReference type="InterPro" id="IPR042095">
    <property type="entry name" value="SUMF_sf"/>
</dbReference>
<dbReference type="InterPro" id="IPR016187">
    <property type="entry name" value="CTDL_fold"/>
</dbReference>
<name>A0A437RLF1_9BURK</name>
<comment type="caution">
    <text evidence="2">The sequence shown here is derived from an EMBL/GenBank/DDBJ whole genome shotgun (WGS) entry which is preliminary data.</text>
</comment>
<dbReference type="NCBIfam" id="TIGR04373">
    <property type="entry name" value="egtB_X_signatur"/>
    <property type="match status" value="1"/>
</dbReference>
<dbReference type="InterPro" id="IPR005532">
    <property type="entry name" value="SUMF_dom"/>
</dbReference>
<dbReference type="InterPro" id="IPR051043">
    <property type="entry name" value="Sulfatase_Mod_Factor_Kinase"/>
</dbReference>
<dbReference type="Gene3D" id="3.90.1580.10">
    <property type="entry name" value="paralog of FGE (formylglycine-generating enzyme)"/>
    <property type="match status" value="2"/>
</dbReference>
<dbReference type="NCBIfam" id="NF041186">
    <property type="entry name" value="SenA"/>
    <property type="match status" value="1"/>
</dbReference>
<gene>
    <name evidence="2" type="primary">egtB</name>
    <name evidence="2" type="ORF">EOE66_07865</name>
</gene>
<accession>A0A437RLF1</accession>
<evidence type="ECO:0000313" key="2">
    <source>
        <dbReference type="EMBL" id="RVU47636.1"/>
    </source>
</evidence>
<reference evidence="2 3" key="1">
    <citation type="submission" date="2019-01" db="EMBL/GenBank/DDBJ databases">
        <authorList>
            <person name="Chen W.-M."/>
        </authorList>
    </citation>
    <scope>NUCLEOTIDE SEQUENCE [LARGE SCALE GENOMIC DNA]</scope>
    <source>
        <strain evidence="2 3">KYPY4</strain>
    </source>
</reference>
<dbReference type="PANTHER" id="PTHR23150">
    <property type="entry name" value="SULFATASE MODIFYING FACTOR 1, 2"/>
    <property type="match status" value="1"/>
</dbReference>
<dbReference type="InterPro" id="IPR030809">
    <property type="entry name" value="EgtB_signatur"/>
</dbReference>
<evidence type="ECO:0000259" key="1">
    <source>
        <dbReference type="Pfam" id="PF03781"/>
    </source>
</evidence>
<proteinExistence type="predicted"/>
<evidence type="ECO:0000313" key="3">
    <source>
        <dbReference type="Proteomes" id="UP000285575"/>
    </source>
</evidence>
<dbReference type="OrthoDB" id="9768004at2"/>